<evidence type="ECO:0000313" key="5">
    <source>
        <dbReference type="Proteomes" id="UP001166304"/>
    </source>
</evidence>
<evidence type="ECO:0000259" key="3">
    <source>
        <dbReference type="Pfam" id="PF25939"/>
    </source>
</evidence>
<feature type="transmembrane region" description="Helical" evidence="2">
    <location>
        <begin position="54"/>
        <end position="71"/>
    </location>
</feature>
<keyword evidence="2" id="KW-0812">Transmembrane</keyword>
<evidence type="ECO:0000256" key="1">
    <source>
        <dbReference type="SAM" id="MobiDB-lite"/>
    </source>
</evidence>
<name>A0AA41G2V5_9EURY</name>
<dbReference type="EMBL" id="JAHQXE010000005">
    <property type="protein sequence ID" value="MBV0903291.1"/>
    <property type="molecule type" value="Genomic_DNA"/>
</dbReference>
<dbReference type="AlphaFoldDB" id="A0AA41G2V5"/>
<dbReference type="Pfam" id="PF25939">
    <property type="entry name" value="DUF7982"/>
    <property type="match status" value="1"/>
</dbReference>
<protein>
    <recommendedName>
        <fullName evidence="3">DUF7982 domain-containing protein</fullName>
    </recommendedName>
</protein>
<dbReference type="RefSeq" id="WP_162414031.1">
    <property type="nucleotide sequence ID" value="NZ_JAHQXE010000005.1"/>
</dbReference>
<reference evidence="4" key="1">
    <citation type="submission" date="2021-06" db="EMBL/GenBank/DDBJ databases">
        <title>New haloarchaea isolates fom saline soil.</title>
        <authorList>
            <person name="Duran-Viseras A."/>
            <person name="Sanchez-Porro C.S."/>
            <person name="Ventosa A."/>
        </authorList>
    </citation>
    <scope>NUCLEOTIDE SEQUENCE</scope>
    <source>
        <strain evidence="4">JCM 18369</strain>
    </source>
</reference>
<keyword evidence="5" id="KW-1185">Reference proteome</keyword>
<accession>A0AA41G2V5</accession>
<gene>
    <name evidence="4" type="ORF">KTS37_15995</name>
</gene>
<comment type="caution">
    <text evidence="4">The sequence shown here is derived from an EMBL/GenBank/DDBJ whole genome shotgun (WGS) entry which is preliminary data.</text>
</comment>
<proteinExistence type="predicted"/>
<dbReference type="InterPro" id="IPR058288">
    <property type="entry name" value="DUF7982"/>
</dbReference>
<evidence type="ECO:0000256" key="2">
    <source>
        <dbReference type="SAM" id="Phobius"/>
    </source>
</evidence>
<organism evidence="4 5">
    <name type="scientific">Haloarcula salina</name>
    <dbReference type="NCBI Taxonomy" id="1429914"/>
    <lineage>
        <taxon>Archaea</taxon>
        <taxon>Methanobacteriati</taxon>
        <taxon>Methanobacteriota</taxon>
        <taxon>Stenosarchaea group</taxon>
        <taxon>Halobacteria</taxon>
        <taxon>Halobacteriales</taxon>
        <taxon>Haloarculaceae</taxon>
        <taxon>Haloarcula</taxon>
    </lineage>
</organism>
<evidence type="ECO:0000313" key="4">
    <source>
        <dbReference type="EMBL" id="MBV0903291.1"/>
    </source>
</evidence>
<feature type="region of interest" description="Disordered" evidence="1">
    <location>
        <begin position="287"/>
        <end position="321"/>
    </location>
</feature>
<dbReference type="Proteomes" id="UP001166304">
    <property type="component" value="Unassembled WGS sequence"/>
</dbReference>
<feature type="compositionally biased region" description="Polar residues" evidence="1">
    <location>
        <begin position="308"/>
        <end position="321"/>
    </location>
</feature>
<feature type="compositionally biased region" description="Basic and acidic residues" evidence="1">
    <location>
        <begin position="1"/>
        <end position="17"/>
    </location>
</feature>
<keyword evidence="2" id="KW-0472">Membrane</keyword>
<feature type="region of interest" description="Disordered" evidence="1">
    <location>
        <begin position="1"/>
        <end position="25"/>
    </location>
</feature>
<feature type="domain" description="DUF7982" evidence="3">
    <location>
        <begin position="23"/>
        <end position="285"/>
    </location>
</feature>
<keyword evidence="2" id="KW-1133">Transmembrane helix</keyword>
<sequence length="321" mass="33779">MSERDDHEPIDRDEQHAGPDPATLRAELEVAREENRRLRDSYARAKRSTYRRTALGFLAIGIASLAGAALFPALGTVFVALAGTGAFAGLVTYYLTPERFVSGSVTGATFGALADVESGLVRELELQDEAVYVPTPTLPDANARLFVPQHVDYALPDAEALGDLFVTTEGDTRQGVALPPSGDRLFASFEQTVDGAFEAAPDQIGADLAAALTEQFELVDDADVEIGADERATVALDGPAFGDLSRTDHPAVSLLAVGFAAGLDRPVTVETRTDERASAVVSLSWEQDGGVATGNSMEQEPIPAGSAAETSSVATPSETRN</sequence>